<proteinExistence type="predicted"/>
<keyword evidence="2" id="KW-1185">Reference proteome</keyword>
<dbReference type="AlphaFoldDB" id="A0A370X6I3"/>
<sequence length="242" mass="28324">MAKHHIVDHEAWIAARTRFLAREKEFTHLRDELSRERQDLPWERVEKQYIFESENGKETLADLFGKHSQLIVYHFMFDPDWEMGCPSCSFWADNFNGIIPHLNQRDVAMVAVSRAPLHKLRAQARKLGWTFKWVSSSDSDFNFDYKVSFSPEDVAEGEAYYNFGTQKVTRDCHTSKAATELPGISAFFKDGDQIYHTYSTYSRGVDMFNTAYHYLDMAPKGRDEDALSFPMSWVKYRTAYEH</sequence>
<dbReference type="RefSeq" id="WP_115477840.1">
    <property type="nucleotide sequence ID" value="NZ_QRBF01000003.1"/>
</dbReference>
<dbReference type="InterPro" id="IPR036249">
    <property type="entry name" value="Thioredoxin-like_sf"/>
</dbReference>
<dbReference type="EMBL" id="QRBF01000003">
    <property type="protein sequence ID" value="RDS84039.1"/>
    <property type="molecule type" value="Genomic_DNA"/>
</dbReference>
<dbReference type="InterPro" id="IPR010296">
    <property type="entry name" value="DUF899_thioredox"/>
</dbReference>
<accession>A0A370X6I3</accession>
<name>A0A370X6I3_9GAMM</name>
<dbReference type="SUPFAM" id="SSF52833">
    <property type="entry name" value="Thioredoxin-like"/>
    <property type="match status" value="1"/>
</dbReference>
<dbReference type="Gene3D" id="3.40.30.10">
    <property type="entry name" value="Glutaredoxin"/>
    <property type="match status" value="1"/>
</dbReference>
<dbReference type="Pfam" id="PF05988">
    <property type="entry name" value="DUF899"/>
    <property type="match status" value="1"/>
</dbReference>
<organism evidence="1 2">
    <name type="scientific">Dyella psychrodurans</name>
    <dbReference type="NCBI Taxonomy" id="1927960"/>
    <lineage>
        <taxon>Bacteria</taxon>
        <taxon>Pseudomonadati</taxon>
        <taxon>Pseudomonadota</taxon>
        <taxon>Gammaproteobacteria</taxon>
        <taxon>Lysobacterales</taxon>
        <taxon>Rhodanobacteraceae</taxon>
        <taxon>Dyella</taxon>
    </lineage>
</organism>
<evidence type="ECO:0000313" key="1">
    <source>
        <dbReference type="EMBL" id="RDS84039.1"/>
    </source>
</evidence>
<dbReference type="OrthoDB" id="574359at2"/>
<reference evidence="1 2" key="1">
    <citation type="submission" date="2018-07" db="EMBL/GenBank/DDBJ databases">
        <title>Dyella monticola sp. nov. and Dyella psychrodurans sp. nov. isolated from monsoon evergreen broad-leaved forest soil of Dinghu Mountain, China.</title>
        <authorList>
            <person name="Gao Z."/>
            <person name="Qiu L."/>
        </authorList>
    </citation>
    <scope>NUCLEOTIDE SEQUENCE [LARGE SCALE GENOMIC DNA]</scope>
    <source>
        <strain evidence="1 2">4MSK11</strain>
    </source>
</reference>
<evidence type="ECO:0000313" key="2">
    <source>
        <dbReference type="Proteomes" id="UP000255334"/>
    </source>
</evidence>
<dbReference type="Proteomes" id="UP000255334">
    <property type="component" value="Unassembled WGS sequence"/>
</dbReference>
<comment type="caution">
    <text evidence="1">The sequence shown here is derived from an EMBL/GenBank/DDBJ whole genome shotgun (WGS) entry which is preliminary data.</text>
</comment>
<protein>
    <submittedName>
        <fullName evidence="1">DUF899 domain-containing protein</fullName>
    </submittedName>
</protein>
<gene>
    <name evidence="1" type="ORF">DWU99_09695</name>
</gene>